<name>A0ABU4JRX2_9CLOT</name>
<keyword evidence="2" id="KW-1185">Reference proteome</keyword>
<dbReference type="Proteomes" id="UP001281656">
    <property type="component" value="Unassembled WGS sequence"/>
</dbReference>
<dbReference type="EMBL" id="JARUJP010000006">
    <property type="protein sequence ID" value="MDW8800877.1"/>
    <property type="molecule type" value="Genomic_DNA"/>
</dbReference>
<proteinExistence type="predicted"/>
<comment type="caution">
    <text evidence="1">The sequence shown here is derived from an EMBL/GenBank/DDBJ whole genome shotgun (WGS) entry which is preliminary data.</text>
</comment>
<protein>
    <submittedName>
        <fullName evidence="1">Uncharacterized protein</fullName>
    </submittedName>
</protein>
<organism evidence="1 2">
    <name type="scientific">Clostridium tanneri</name>
    <dbReference type="NCBI Taxonomy" id="3037988"/>
    <lineage>
        <taxon>Bacteria</taxon>
        <taxon>Bacillati</taxon>
        <taxon>Bacillota</taxon>
        <taxon>Clostridia</taxon>
        <taxon>Eubacteriales</taxon>
        <taxon>Clostridiaceae</taxon>
        <taxon>Clostridium</taxon>
    </lineage>
</organism>
<sequence length="98" mass="11123">MRKTLVLGSTIVMVAAYVFSRKIRNDALIRCFVNKQAEVEDDDYTSISEENGENTVVYENSCNFPPSKSKTLKLKTNNSLITLNFKWNFSFGGGKLFK</sequence>
<evidence type="ECO:0000313" key="2">
    <source>
        <dbReference type="Proteomes" id="UP001281656"/>
    </source>
</evidence>
<accession>A0ABU4JRX2</accession>
<reference evidence="1 2" key="1">
    <citation type="submission" date="2023-04" db="EMBL/GenBank/DDBJ databases">
        <title>Clostridium tannerae sp. nov., isolated from the fecal material of an alpaca.</title>
        <authorList>
            <person name="Miller S."/>
            <person name="Hendry M."/>
            <person name="King J."/>
            <person name="Sankaranarayanan K."/>
            <person name="Lawson P.A."/>
        </authorList>
    </citation>
    <scope>NUCLEOTIDE SEQUENCE [LARGE SCALE GENOMIC DNA]</scope>
    <source>
        <strain evidence="1 2">A1-XYC3</strain>
    </source>
</reference>
<evidence type="ECO:0000313" key="1">
    <source>
        <dbReference type="EMBL" id="MDW8800877.1"/>
    </source>
</evidence>
<dbReference type="RefSeq" id="WP_261672488.1">
    <property type="nucleotide sequence ID" value="NZ_JARUJP010000006.1"/>
</dbReference>
<gene>
    <name evidence="1" type="ORF">P8V03_06880</name>
</gene>